<evidence type="ECO:0008006" key="4">
    <source>
        <dbReference type="Google" id="ProtNLM"/>
    </source>
</evidence>
<dbReference type="Proteomes" id="UP000008495">
    <property type="component" value="Unassembled WGS sequence"/>
</dbReference>
<dbReference type="eggNOG" id="COG2339">
    <property type="taxonomic scope" value="Bacteria"/>
</dbReference>
<feature type="transmembrane region" description="Helical" evidence="1">
    <location>
        <begin position="63"/>
        <end position="81"/>
    </location>
</feature>
<keyword evidence="3" id="KW-1185">Reference proteome</keyword>
<dbReference type="PANTHER" id="PTHR36844">
    <property type="entry name" value="PROTEASE PRSW"/>
    <property type="match status" value="1"/>
</dbReference>
<dbReference type="EMBL" id="BAGZ01000017">
    <property type="protein sequence ID" value="GAB78841.1"/>
    <property type="molecule type" value="Genomic_DNA"/>
</dbReference>
<keyword evidence="1" id="KW-1133">Transmembrane helix</keyword>
<feature type="transmembrane region" description="Helical" evidence="1">
    <location>
        <begin position="246"/>
        <end position="264"/>
    </location>
</feature>
<dbReference type="PANTHER" id="PTHR36844:SF1">
    <property type="entry name" value="PROTEASE PRSW"/>
    <property type="match status" value="1"/>
</dbReference>
<dbReference type="GO" id="GO:0008233">
    <property type="term" value="F:peptidase activity"/>
    <property type="evidence" value="ECO:0007669"/>
    <property type="project" value="InterPro"/>
</dbReference>
<dbReference type="STRING" id="100225.SAMN05421595_0052"/>
<sequence>MSRRERTAPFDNPLFTPSPLLYGHEFFRPDSALWWLFVFLTTSCGILLITTIGATFIAVQAAMATMLLFFIPSVALCVWAMMSCDIYQIRRTWVILTSFAGGATIATYLSTMGNSYSGTVAPGLLGEDLARLWSAAIFGPSTEEWSKAVCIALILLIAKGTLTRPAHGLMVGAFVGLGFQVTENVIYSIQSAINSPQGDLNDAATTAALRFLGDFSGHNLFSALAGVGVAYLLGRTGNARVGGYQRLKIFAGFYCLAWTLHFMGNAHYPGPMVLVMVFAKVPISLAVLYFVLQWLWRSERAYLMEAAISVSGAEPGDDSRLTEVERIAIGAGGERRRYLSRLRKREGKQAARKARRQMNLYLIRLQAWGRYGTGVDEHLGNQYAVMRAAQG</sequence>
<feature type="transmembrane region" description="Helical" evidence="1">
    <location>
        <begin position="215"/>
        <end position="234"/>
    </location>
</feature>
<feature type="transmembrane region" description="Helical" evidence="1">
    <location>
        <begin position="32"/>
        <end position="57"/>
    </location>
</feature>
<dbReference type="Pfam" id="PF13367">
    <property type="entry name" value="PrsW-protease"/>
    <property type="match status" value="1"/>
</dbReference>
<feature type="transmembrane region" description="Helical" evidence="1">
    <location>
        <begin position="93"/>
        <end position="111"/>
    </location>
</feature>
<name>K6UNB5_9MICO</name>
<reference evidence="2 3" key="1">
    <citation type="submission" date="2012-08" db="EMBL/GenBank/DDBJ databases">
        <title>Whole genome shotgun sequence of Austwickia chelonae NBRC 105200.</title>
        <authorList>
            <person name="Yoshida I."/>
            <person name="Hosoyama A."/>
            <person name="Tsuchikane K."/>
            <person name="Katsumata H."/>
            <person name="Ando Y."/>
            <person name="Ohji S."/>
            <person name="Hamada M."/>
            <person name="Tamura T."/>
            <person name="Yamazoe A."/>
            <person name="Yamazaki S."/>
            <person name="Fujita N."/>
        </authorList>
    </citation>
    <scope>NUCLEOTIDE SEQUENCE [LARGE SCALE GENOMIC DNA]</scope>
    <source>
        <strain evidence="2 3">NBRC 105200</strain>
    </source>
</reference>
<dbReference type="InterPro" id="IPR026898">
    <property type="entry name" value="PrsW"/>
</dbReference>
<evidence type="ECO:0000256" key="1">
    <source>
        <dbReference type="SAM" id="Phobius"/>
    </source>
</evidence>
<keyword evidence="1" id="KW-0472">Membrane</keyword>
<proteinExistence type="predicted"/>
<organism evidence="2 3">
    <name type="scientific">Austwickia chelonae NBRC 105200</name>
    <dbReference type="NCBI Taxonomy" id="1184607"/>
    <lineage>
        <taxon>Bacteria</taxon>
        <taxon>Bacillati</taxon>
        <taxon>Actinomycetota</taxon>
        <taxon>Actinomycetes</taxon>
        <taxon>Micrococcales</taxon>
        <taxon>Dermatophilaceae</taxon>
        <taxon>Austwickia</taxon>
    </lineage>
</organism>
<keyword evidence="1" id="KW-0812">Transmembrane</keyword>
<gene>
    <name evidence="2" type="ORF">AUCHE_17_00530</name>
</gene>
<dbReference type="AlphaFoldDB" id="K6UNB5"/>
<comment type="caution">
    <text evidence="2">The sequence shown here is derived from an EMBL/GenBank/DDBJ whole genome shotgun (WGS) entry which is preliminary data.</text>
</comment>
<evidence type="ECO:0000313" key="2">
    <source>
        <dbReference type="EMBL" id="GAB78841.1"/>
    </source>
</evidence>
<protein>
    <recommendedName>
        <fullName evidence="4">PrsW family intramembrane metalloprotease</fullName>
    </recommendedName>
</protein>
<feature type="transmembrane region" description="Helical" evidence="1">
    <location>
        <begin position="270"/>
        <end position="292"/>
    </location>
</feature>
<accession>K6UNB5</accession>
<dbReference type="RefSeq" id="WP_006503598.1">
    <property type="nucleotide sequence ID" value="NZ_BAGZ01000017.1"/>
</dbReference>
<evidence type="ECO:0000313" key="3">
    <source>
        <dbReference type="Proteomes" id="UP000008495"/>
    </source>
</evidence>